<dbReference type="SUPFAM" id="SSF53098">
    <property type="entry name" value="Ribonuclease H-like"/>
    <property type="match status" value="1"/>
</dbReference>
<evidence type="ECO:0000259" key="14">
    <source>
        <dbReference type="PROSITE" id="PS50878"/>
    </source>
</evidence>
<dbReference type="FunFam" id="3.30.420.10:FF:000032">
    <property type="entry name" value="Retrovirus-related Pol polyprotein from transposon 297-like Protein"/>
    <property type="match status" value="1"/>
</dbReference>
<evidence type="ECO:0000256" key="2">
    <source>
        <dbReference type="ARBA" id="ARBA00022679"/>
    </source>
</evidence>
<dbReference type="SUPFAM" id="SSF56672">
    <property type="entry name" value="DNA/RNA polymerases"/>
    <property type="match status" value="1"/>
</dbReference>
<feature type="compositionally biased region" description="Low complexity" evidence="11">
    <location>
        <begin position="412"/>
        <end position="443"/>
    </location>
</feature>
<dbReference type="CDD" id="cd09274">
    <property type="entry name" value="RNase_HI_RT_Ty3"/>
    <property type="match status" value="1"/>
</dbReference>
<dbReference type="InterPro" id="IPR021109">
    <property type="entry name" value="Peptidase_aspartic_dom_sf"/>
</dbReference>
<feature type="domain" description="Integrase catalytic" evidence="15">
    <location>
        <begin position="1231"/>
        <end position="1390"/>
    </location>
</feature>
<dbReference type="SUPFAM" id="SSF68906">
    <property type="entry name" value="SAP domain"/>
    <property type="match status" value="1"/>
</dbReference>
<dbReference type="GO" id="GO:0042575">
    <property type="term" value="C:DNA polymerase complex"/>
    <property type="evidence" value="ECO:0007669"/>
    <property type="project" value="UniProtKB-ARBA"/>
</dbReference>
<dbReference type="InterPro" id="IPR036361">
    <property type="entry name" value="SAP_dom_sf"/>
</dbReference>
<dbReference type="GO" id="GO:0003676">
    <property type="term" value="F:nucleic acid binding"/>
    <property type="evidence" value="ECO:0007669"/>
    <property type="project" value="InterPro"/>
</dbReference>
<organism evidence="16 17">
    <name type="scientific">Argiope bruennichi</name>
    <name type="common">Wasp spider</name>
    <name type="synonym">Aranea bruennichi</name>
    <dbReference type="NCBI Taxonomy" id="94029"/>
    <lineage>
        <taxon>Eukaryota</taxon>
        <taxon>Metazoa</taxon>
        <taxon>Ecdysozoa</taxon>
        <taxon>Arthropoda</taxon>
        <taxon>Chelicerata</taxon>
        <taxon>Arachnida</taxon>
        <taxon>Araneae</taxon>
        <taxon>Araneomorphae</taxon>
        <taxon>Entelegynae</taxon>
        <taxon>Araneoidea</taxon>
        <taxon>Araneidae</taxon>
        <taxon>Argiope</taxon>
    </lineage>
</organism>
<dbReference type="EMBL" id="JABXBU010002231">
    <property type="protein sequence ID" value="KAF8764558.1"/>
    <property type="molecule type" value="Genomic_DNA"/>
</dbReference>
<dbReference type="Pfam" id="PF00077">
    <property type="entry name" value="RVP"/>
    <property type="match status" value="1"/>
</dbReference>
<dbReference type="Pfam" id="PF17921">
    <property type="entry name" value="Integrase_H2C2"/>
    <property type="match status" value="1"/>
</dbReference>
<dbReference type="GO" id="GO:0015074">
    <property type="term" value="P:DNA integration"/>
    <property type="evidence" value="ECO:0007669"/>
    <property type="project" value="InterPro"/>
</dbReference>
<dbReference type="PROSITE" id="PS50158">
    <property type="entry name" value="ZF_CCHC"/>
    <property type="match status" value="1"/>
</dbReference>
<dbReference type="GO" id="GO:0008270">
    <property type="term" value="F:zinc ion binding"/>
    <property type="evidence" value="ECO:0007669"/>
    <property type="project" value="UniProtKB-KW"/>
</dbReference>
<dbReference type="InterPro" id="IPR001584">
    <property type="entry name" value="Integrase_cat-core"/>
</dbReference>
<name>A0A8T0E184_ARGBR</name>
<evidence type="ECO:0000256" key="3">
    <source>
        <dbReference type="ARBA" id="ARBA00022695"/>
    </source>
</evidence>
<evidence type="ECO:0000256" key="10">
    <source>
        <dbReference type="SAM" id="Coils"/>
    </source>
</evidence>
<evidence type="ECO:0000259" key="13">
    <source>
        <dbReference type="PROSITE" id="PS50800"/>
    </source>
</evidence>
<dbReference type="Pfam" id="PF17919">
    <property type="entry name" value="RT_RNaseH_2"/>
    <property type="match status" value="1"/>
</dbReference>
<dbReference type="PANTHER" id="PTHR37984:SF5">
    <property type="entry name" value="PROTEIN NYNRIN-LIKE"/>
    <property type="match status" value="1"/>
</dbReference>
<dbReference type="InterPro" id="IPR041588">
    <property type="entry name" value="Integrase_H2C2"/>
</dbReference>
<keyword evidence="10" id="KW-0175">Coiled coil</keyword>
<keyword evidence="8" id="KW-0511">Multifunctional enzyme</keyword>
<dbReference type="PROSITE" id="PS50800">
    <property type="entry name" value="SAP"/>
    <property type="match status" value="1"/>
</dbReference>
<dbReference type="FunFam" id="3.10.20.370:FF:000001">
    <property type="entry name" value="Retrovirus-related Pol polyprotein from transposon 17.6-like protein"/>
    <property type="match status" value="1"/>
</dbReference>
<keyword evidence="9" id="KW-0862">Zinc</keyword>
<dbReference type="SUPFAM" id="SSF50630">
    <property type="entry name" value="Acid proteases"/>
    <property type="match status" value="1"/>
</dbReference>
<dbReference type="GO" id="GO:0005737">
    <property type="term" value="C:cytoplasm"/>
    <property type="evidence" value="ECO:0007669"/>
    <property type="project" value="UniProtKB-ARBA"/>
</dbReference>
<feature type="coiled-coil region" evidence="10">
    <location>
        <begin position="74"/>
        <end position="101"/>
    </location>
</feature>
<dbReference type="SMART" id="SM00513">
    <property type="entry name" value="SAP"/>
    <property type="match status" value="1"/>
</dbReference>
<evidence type="ECO:0000259" key="15">
    <source>
        <dbReference type="PROSITE" id="PS50994"/>
    </source>
</evidence>
<keyword evidence="17" id="KW-1185">Reference proteome</keyword>
<evidence type="ECO:0000256" key="6">
    <source>
        <dbReference type="ARBA" id="ARBA00022801"/>
    </source>
</evidence>
<evidence type="ECO:0000256" key="8">
    <source>
        <dbReference type="ARBA" id="ARBA00023268"/>
    </source>
</evidence>
<dbReference type="PROSITE" id="PS50878">
    <property type="entry name" value="RT_POL"/>
    <property type="match status" value="1"/>
</dbReference>
<dbReference type="GO" id="GO:0003964">
    <property type="term" value="F:RNA-directed DNA polymerase activity"/>
    <property type="evidence" value="ECO:0007669"/>
    <property type="project" value="UniProtKB-KW"/>
</dbReference>
<evidence type="ECO:0000313" key="17">
    <source>
        <dbReference type="Proteomes" id="UP000807504"/>
    </source>
</evidence>
<dbReference type="InterPro" id="IPR012337">
    <property type="entry name" value="RNaseH-like_sf"/>
</dbReference>
<reference evidence="16" key="2">
    <citation type="submission" date="2020-06" db="EMBL/GenBank/DDBJ databases">
        <authorList>
            <person name="Sheffer M."/>
        </authorList>
    </citation>
    <scope>NUCLEOTIDE SEQUENCE</scope>
</reference>
<dbReference type="FunFam" id="3.30.70.270:FF:000020">
    <property type="entry name" value="Transposon Tf2-6 polyprotein-like Protein"/>
    <property type="match status" value="1"/>
</dbReference>
<evidence type="ECO:0000256" key="9">
    <source>
        <dbReference type="PROSITE-ProRule" id="PRU00047"/>
    </source>
</evidence>
<reference evidence="16" key="1">
    <citation type="journal article" date="2020" name="bioRxiv">
        <title>Chromosome-level reference genome of the European wasp spider Argiope bruennichi: a resource for studies on range expansion and evolutionary adaptation.</title>
        <authorList>
            <person name="Sheffer M.M."/>
            <person name="Hoppe A."/>
            <person name="Krehenwinkel H."/>
            <person name="Uhl G."/>
            <person name="Kuss A.W."/>
            <person name="Jensen L."/>
            <person name="Jensen C."/>
            <person name="Gillespie R.G."/>
            <person name="Hoff K.J."/>
            <person name="Prost S."/>
        </authorList>
    </citation>
    <scope>NUCLEOTIDE SEQUENCE</scope>
</reference>
<evidence type="ECO:0000259" key="12">
    <source>
        <dbReference type="PROSITE" id="PS50158"/>
    </source>
</evidence>
<dbReference type="CDD" id="cd01647">
    <property type="entry name" value="RT_LTR"/>
    <property type="match status" value="1"/>
</dbReference>
<dbReference type="InterPro" id="IPR041577">
    <property type="entry name" value="RT_RNaseH_2"/>
</dbReference>
<feature type="domain" description="Reverse transcriptase" evidence="14">
    <location>
        <begin position="688"/>
        <end position="871"/>
    </location>
</feature>
<evidence type="ECO:0000313" key="16">
    <source>
        <dbReference type="EMBL" id="KAF8764558.1"/>
    </source>
</evidence>
<evidence type="ECO:0000256" key="7">
    <source>
        <dbReference type="ARBA" id="ARBA00022918"/>
    </source>
</evidence>
<dbReference type="Gene3D" id="3.10.20.370">
    <property type="match status" value="1"/>
</dbReference>
<keyword evidence="4" id="KW-0540">Nuclease</keyword>
<dbReference type="Gene3D" id="3.10.10.10">
    <property type="entry name" value="HIV Type 1 Reverse Transcriptase, subunit A, domain 1"/>
    <property type="match status" value="1"/>
</dbReference>
<keyword evidence="6" id="KW-0378">Hydrolase</keyword>
<dbReference type="Gene3D" id="1.10.340.70">
    <property type="match status" value="1"/>
</dbReference>
<dbReference type="InterPro" id="IPR018061">
    <property type="entry name" value="Retropepsins"/>
</dbReference>
<dbReference type="Pfam" id="PF00078">
    <property type="entry name" value="RVT_1"/>
    <property type="match status" value="1"/>
</dbReference>
<dbReference type="InterPro" id="IPR043502">
    <property type="entry name" value="DNA/RNA_pol_sf"/>
</dbReference>
<keyword evidence="9" id="KW-0479">Metal-binding</keyword>
<dbReference type="InterPro" id="IPR036397">
    <property type="entry name" value="RNaseH_sf"/>
</dbReference>
<dbReference type="Gene3D" id="2.40.70.10">
    <property type="entry name" value="Acid Proteases"/>
    <property type="match status" value="1"/>
</dbReference>
<dbReference type="EC" id="2.7.7.49" evidence="1"/>
<dbReference type="GO" id="GO:0004519">
    <property type="term" value="F:endonuclease activity"/>
    <property type="evidence" value="ECO:0007669"/>
    <property type="project" value="UniProtKB-KW"/>
</dbReference>
<accession>A0A8T0E184</accession>
<comment type="caution">
    <text evidence="16">The sequence shown here is derived from an EMBL/GenBank/DDBJ whole genome shotgun (WGS) entry which is preliminary data.</text>
</comment>
<evidence type="ECO:0000256" key="5">
    <source>
        <dbReference type="ARBA" id="ARBA00022759"/>
    </source>
</evidence>
<dbReference type="InterPro" id="IPR000477">
    <property type="entry name" value="RT_dom"/>
</dbReference>
<dbReference type="Gene3D" id="1.10.720.30">
    <property type="entry name" value="SAP domain"/>
    <property type="match status" value="1"/>
</dbReference>
<gene>
    <name evidence="16" type="ORF">HNY73_022621</name>
</gene>
<feature type="region of interest" description="Disordered" evidence="11">
    <location>
        <begin position="363"/>
        <end position="443"/>
    </location>
</feature>
<feature type="compositionally biased region" description="Polar residues" evidence="11">
    <location>
        <begin position="373"/>
        <end position="396"/>
    </location>
</feature>
<dbReference type="GO" id="GO:0016787">
    <property type="term" value="F:hydrolase activity"/>
    <property type="evidence" value="ECO:0007669"/>
    <property type="project" value="UniProtKB-KW"/>
</dbReference>
<dbReference type="Pfam" id="PF02037">
    <property type="entry name" value="SAP"/>
    <property type="match status" value="1"/>
</dbReference>
<dbReference type="Proteomes" id="UP000807504">
    <property type="component" value="Unassembled WGS sequence"/>
</dbReference>
<feature type="domain" description="CCHC-type" evidence="12">
    <location>
        <begin position="350"/>
        <end position="363"/>
    </location>
</feature>
<dbReference type="PANTHER" id="PTHR37984">
    <property type="entry name" value="PROTEIN CBG26694"/>
    <property type="match status" value="1"/>
</dbReference>
<dbReference type="InterPro" id="IPR043128">
    <property type="entry name" value="Rev_trsase/Diguanyl_cyclase"/>
</dbReference>
<keyword evidence="2" id="KW-0808">Transferase</keyword>
<evidence type="ECO:0000256" key="11">
    <source>
        <dbReference type="SAM" id="MobiDB-lite"/>
    </source>
</evidence>
<evidence type="ECO:0000256" key="1">
    <source>
        <dbReference type="ARBA" id="ARBA00012493"/>
    </source>
</evidence>
<sequence>MSTKEDIIFNSLDSQPLQTLTIVQLKKELRFRNLSLTGNKNELILRIVEDNNKRNSEGTLEELNVLRVQNLNNAEEAISDNAHLLTEIESLRKQVELLSNSSTQSPLPMPPPSQIDPNIAAILSTLMETQKQFLERQVNPNVIQITSTNDTANSIQIFKGDIIENALEWLKEVERISTLANWSDELKLTNAISRLSGSAKNWQLTTGKNFNDWITWKNALASRFKRRITMQEFLAHQSERKLRHNESLVDYIYSKDALLEKAPFTIPQPDRISMIIGDITEEKWKIALATQNKNTVEELIDRANALDAIRSAKQEHKNILRNSQIRSSYTHDEQRRKYNPVTDDVRDITCWRCGNKGHASFMCSLPPPPRGSTIAQPRNTSRQNQYTNSQTNVQIPSSSSSTSSDNNTVVKTISLNSSNSRRNNNNRNSTSGRSTTANSANNNSINCIRTETNRRALIPVIINNDTEIQALCDPCADITVIQQSCVPNDIVINPWTDGQFQVVDHEIKPIGWISLNIIVGNLEHMMPKIGVCTQLPFKLILGFDWQQQVQARCSYDPNGSLCISTPTSFHLYECIHASKPSINCVALHPPSLPSLDDVTLPEATPNIISSETNLIPKSAGLSTTQQAQLDAVIGKFTDVFYSNDDNIGLCPYVEFKIELQHEKPIRCRPYRLSEPDRQFLKTQIEKWLKQGICRHSNSPYAAPAFIVEQPFHESTPRRVVVDFSRTINPITNIDPHPIDQMEDVIQRMAGKSYNSKMDVKSAFHCIPIRDIDTYKTGFVTPDGHYEFLRMPFGVTNGPSTMTRAIKLAYSHLAPHNVNTYIDDISTSHDDFNYHLKVIYKIFEATQKAGFKLTREKTQFAVSEITLFGRIISQDGVRPDPERIAAIERYLTLKSIHEVRSFLGFANQFRKYIRNYAVIAKPLTSVLKGLEKKTNNAPIVLTEDQQRTFESLKTAITTAPILSYFKQGLQTFVETDASYSGLGAVLSQEQNGKRRVIEYASRTLKDAETRYHSNELECTAVHWALTEKFRLYLLGHKFQLITDNYTTAYVVAKSAINRKFARYLVDLAQFDFTTEHRPGKQNVIADHLSRFPTPPVCLTVTASYESDICVKQKRDDFCQYIFRLLREKNPNKRTMSIICNYNIDNNTLVRVKDNNSKSVVVIPKSMREKTLIACHDDVGHMDAKKTLHNLQLRYWWPNMRKDCKAYVRSCHKCQIVNRRTANAYGLLQQLPIPSTPWEIVSADHIICLPETRNGNTNMLVQIDHATRYVIATPSASLAAHTVTDALYHNIILRYGPPNMYLSDGGTAFTARHTQRFLQKYGITQSTTPPYSPQANSIVERANGIIVSSLKKMIDKNPNKWDELLPNALLAINTTKQNSTKKSPFYLLHGYEPRLPRELHIGSFIDDTPREDQLDLLTLARAEAANSVYETHLENKKRFDLHRRSHSFKAGDLVLYDWPKKGDHKLSPIFKGPFVIIRPVGAVCYEIKSTTQQNKFIKVVHVHLRPYFKRNSPTIEENSTDEENESH</sequence>
<dbReference type="Pfam" id="PF00665">
    <property type="entry name" value="rve"/>
    <property type="match status" value="1"/>
</dbReference>
<keyword evidence="5" id="KW-0255">Endonuclease</keyword>
<dbReference type="InterPro" id="IPR001878">
    <property type="entry name" value="Znf_CCHC"/>
</dbReference>
<proteinExistence type="predicted"/>
<dbReference type="InterPro" id="IPR003034">
    <property type="entry name" value="SAP_dom"/>
</dbReference>
<keyword evidence="7" id="KW-0695">RNA-directed DNA polymerase</keyword>
<dbReference type="Gene3D" id="3.30.70.270">
    <property type="match status" value="2"/>
</dbReference>
<feature type="domain" description="SAP" evidence="13">
    <location>
        <begin position="17"/>
        <end position="51"/>
    </location>
</feature>
<dbReference type="FunFam" id="1.10.340.70:FF:000001">
    <property type="entry name" value="Retrovirus-related Pol polyprotein from transposon gypsy-like Protein"/>
    <property type="match status" value="1"/>
</dbReference>
<dbReference type="Gene3D" id="3.30.420.10">
    <property type="entry name" value="Ribonuclease H-like superfamily/Ribonuclease H"/>
    <property type="match status" value="1"/>
</dbReference>
<keyword evidence="9" id="KW-0863">Zinc-finger</keyword>
<dbReference type="InterPro" id="IPR050951">
    <property type="entry name" value="Retrovirus_Pol_polyprotein"/>
</dbReference>
<protein>
    <recommendedName>
        <fullName evidence="1">RNA-directed DNA polymerase</fullName>
        <ecNumber evidence="1">2.7.7.49</ecNumber>
    </recommendedName>
</protein>
<keyword evidence="3" id="KW-0548">Nucleotidyltransferase</keyword>
<evidence type="ECO:0000256" key="4">
    <source>
        <dbReference type="ARBA" id="ARBA00022722"/>
    </source>
</evidence>
<dbReference type="PROSITE" id="PS50994">
    <property type="entry name" value="INTEGRASE"/>
    <property type="match status" value="1"/>
</dbReference>